<dbReference type="Proteomes" id="UP000191110">
    <property type="component" value="Unassembled WGS sequence"/>
</dbReference>
<keyword evidence="2" id="KW-1185">Reference proteome</keyword>
<dbReference type="EMBL" id="MPRL01000036">
    <property type="protein sequence ID" value="OOZ39982.1"/>
    <property type="molecule type" value="Genomic_DNA"/>
</dbReference>
<reference evidence="1 2" key="1">
    <citation type="submission" date="2016-11" db="EMBL/GenBank/DDBJ databases">
        <title>Mixed transmission modes and dynamic genome evolution in an obligate animal-bacterial symbiosis.</title>
        <authorList>
            <person name="Russell S.L."/>
            <person name="Corbett-Detig R.B."/>
            <person name="Cavanaugh C.M."/>
        </authorList>
    </citation>
    <scope>NUCLEOTIDE SEQUENCE [LARGE SCALE GENOMIC DNA]</scope>
    <source>
        <strain evidence="1">Sveles-Q1</strain>
    </source>
</reference>
<organism evidence="1 2">
    <name type="scientific">Solemya pervernicosa gill symbiont</name>
    <dbReference type="NCBI Taxonomy" id="642797"/>
    <lineage>
        <taxon>Bacteria</taxon>
        <taxon>Pseudomonadati</taxon>
        <taxon>Pseudomonadota</taxon>
        <taxon>Gammaproteobacteria</taxon>
        <taxon>sulfur-oxidizing symbionts</taxon>
    </lineage>
</organism>
<proteinExistence type="predicted"/>
<comment type="caution">
    <text evidence="1">The sequence shown here is derived from an EMBL/GenBank/DDBJ whole genome shotgun (WGS) entry which is preliminary data.</text>
</comment>
<gene>
    <name evidence="1" type="ORF">BOW53_09410</name>
</gene>
<evidence type="ECO:0008006" key="3">
    <source>
        <dbReference type="Google" id="ProtNLM"/>
    </source>
</evidence>
<dbReference type="OrthoDB" id="5383458at2"/>
<protein>
    <recommendedName>
        <fullName evidence="3">Alginate export domain-containing protein</fullName>
    </recommendedName>
</protein>
<evidence type="ECO:0000313" key="1">
    <source>
        <dbReference type="EMBL" id="OOZ39982.1"/>
    </source>
</evidence>
<sequence length="411" mass="45613">MIVRLLAALLILVSFETPAVVGGHIQLLPTLTDYQTDDIAAVYGDNPAFDQALDLRLKAEGRSAGWEGAIHYELLALGGDGVATRQALAAAGWIANSSGLPNDKRRLFGLTRRIVDEDRIESVHRIDRLTLGYSSNQWVIRAGRQAVSWGNGLAFQALDFINPFAPLAINKDYKSGDDLLYTQYLFESGNDLQAVVLPRRDPVTGEVESDQSTVGVRFHAMESEFDLQLAWHYGEPRLGIGLAQPVGEAVWRFDLDLSRNSEGEWLTTLVTNLDYSWVWFNHNTYGYLEYFHSGVGENSRSDYLLPDSELSARIARGELYTLAQDYIAAGLNVEVTPLLQFAPIVLLNLNDESGALQMGFNYDWGENLQLLGGVSLPWGERGSEFGGVTVPTTPYYLSAGRQLYLQLGYFF</sequence>
<dbReference type="RefSeq" id="WP_078483829.1">
    <property type="nucleotide sequence ID" value="NZ_MPRL01000036.1"/>
</dbReference>
<name>A0A1T2L4J3_9GAMM</name>
<evidence type="ECO:0000313" key="2">
    <source>
        <dbReference type="Proteomes" id="UP000191110"/>
    </source>
</evidence>
<dbReference type="AlphaFoldDB" id="A0A1T2L4J3"/>
<accession>A0A1T2L4J3</accession>